<dbReference type="GO" id="GO:0003700">
    <property type="term" value="F:DNA-binding transcription factor activity"/>
    <property type="evidence" value="ECO:0007669"/>
    <property type="project" value="TreeGrafter"/>
</dbReference>
<evidence type="ECO:0000313" key="6">
    <source>
        <dbReference type="EMBL" id="MRI82595.1"/>
    </source>
</evidence>
<dbReference type="Gene3D" id="3.40.50.2300">
    <property type="match status" value="2"/>
</dbReference>
<dbReference type="SMART" id="SM00354">
    <property type="entry name" value="HTH_LACI"/>
    <property type="match status" value="1"/>
</dbReference>
<feature type="domain" description="HTH lacI-type" evidence="5">
    <location>
        <begin position="2"/>
        <end position="55"/>
    </location>
</feature>
<dbReference type="Pfam" id="PF00356">
    <property type="entry name" value="LacI"/>
    <property type="match status" value="1"/>
</dbReference>
<protein>
    <submittedName>
        <fullName evidence="6">Substrate-binding domain-containing protein</fullName>
    </submittedName>
</protein>
<evidence type="ECO:0000256" key="3">
    <source>
        <dbReference type="ARBA" id="ARBA00023125"/>
    </source>
</evidence>
<keyword evidence="3" id="KW-0238">DNA-binding</keyword>
<dbReference type="PROSITE" id="PS50932">
    <property type="entry name" value="HTH_LACI_2"/>
    <property type="match status" value="1"/>
</dbReference>
<keyword evidence="4" id="KW-0804">Transcription</keyword>
<evidence type="ECO:0000256" key="2">
    <source>
        <dbReference type="ARBA" id="ARBA00023015"/>
    </source>
</evidence>
<gene>
    <name evidence="6" type="ORF">GIY11_11300</name>
</gene>
<dbReference type="SUPFAM" id="SSF47413">
    <property type="entry name" value="lambda repressor-like DNA-binding domains"/>
    <property type="match status" value="1"/>
</dbReference>
<dbReference type="RefSeq" id="WP_153862666.1">
    <property type="nucleotide sequence ID" value="NZ_WJQR01000014.1"/>
</dbReference>
<dbReference type="CDD" id="cd01392">
    <property type="entry name" value="HTH_LacI"/>
    <property type="match status" value="1"/>
</dbReference>
<dbReference type="AlphaFoldDB" id="A0A844BKX0"/>
<accession>A0A844BKX0</accession>
<keyword evidence="1" id="KW-0678">Repressor</keyword>
<dbReference type="CDD" id="cd06291">
    <property type="entry name" value="PBP1_Qymf-like"/>
    <property type="match status" value="1"/>
</dbReference>
<dbReference type="InterPro" id="IPR010982">
    <property type="entry name" value="Lambda_DNA-bd_dom_sf"/>
</dbReference>
<dbReference type="SUPFAM" id="SSF53822">
    <property type="entry name" value="Periplasmic binding protein-like I"/>
    <property type="match status" value="1"/>
</dbReference>
<dbReference type="Pfam" id="PF00532">
    <property type="entry name" value="Peripla_BP_1"/>
    <property type="match status" value="1"/>
</dbReference>
<dbReference type="PANTHER" id="PTHR30146:SF95">
    <property type="entry name" value="RIBOSE OPERON REPRESSOR"/>
    <property type="match status" value="1"/>
</dbReference>
<sequence length="321" mass="36672">MATMKDVAKLAGVSVGSVSNVFNGLNVKKSTYDKVIRAVKELDYETNDLARSFKLNHTNTIALILPTIWHPFFSSIAFYLEEVAEARGYHVFLCNSNNNEENELNYIKMLRKNKVDGIIAITYRDIDSYIEGSLPFVSIDRHYNKDISIVSSDNFNGGRLAAQTLSEKGAKKLLFVGTHNVVYNETMKRKQGFESYCIEHKIDYHIIDLLEPDVDFTNDLKEFMIEHPDTDGIFAINDFVGLNIIKILKSINKEVLKDYQLIGFDGIKMSNEREYLVSTIVQPVKQLAYNAFEILLKQINDQEYKEQKVIPVKFMEGGTTH</sequence>
<dbReference type="InterPro" id="IPR001761">
    <property type="entry name" value="Peripla_BP/Lac1_sug-bd_dom"/>
</dbReference>
<dbReference type="InterPro" id="IPR000843">
    <property type="entry name" value="HTH_LacI"/>
</dbReference>
<reference evidence="6 7" key="1">
    <citation type="submission" date="2019-11" db="EMBL/GenBank/DDBJ databases">
        <title>Characterisation of Fundicoccus ignavus gen. nov. sp. nov., a novel genus of the family Aerococcaceae isolated from bulk tank milk.</title>
        <authorList>
            <person name="Siebert A."/>
            <person name="Huptas C."/>
            <person name="Wenning M."/>
            <person name="Scherer S."/>
            <person name="Doll E.V."/>
        </authorList>
    </citation>
    <scope>NUCLEOTIDE SEQUENCE [LARGE SCALE GENOMIC DNA]</scope>
    <source>
        <strain evidence="6 7">DSM 109653</strain>
    </source>
</reference>
<dbReference type="Proteomes" id="UP000469870">
    <property type="component" value="Unassembled WGS sequence"/>
</dbReference>
<dbReference type="GO" id="GO:0000976">
    <property type="term" value="F:transcription cis-regulatory region binding"/>
    <property type="evidence" value="ECO:0007669"/>
    <property type="project" value="TreeGrafter"/>
</dbReference>
<dbReference type="EMBL" id="WJQR01000014">
    <property type="protein sequence ID" value="MRI82595.1"/>
    <property type="molecule type" value="Genomic_DNA"/>
</dbReference>
<dbReference type="InterPro" id="IPR028082">
    <property type="entry name" value="Peripla_BP_I"/>
</dbReference>
<dbReference type="Gene3D" id="1.10.260.40">
    <property type="entry name" value="lambda repressor-like DNA-binding domains"/>
    <property type="match status" value="1"/>
</dbReference>
<proteinExistence type="predicted"/>
<evidence type="ECO:0000256" key="1">
    <source>
        <dbReference type="ARBA" id="ARBA00022491"/>
    </source>
</evidence>
<dbReference type="PANTHER" id="PTHR30146">
    <property type="entry name" value="LACI-RELATED TRANSCRIPTIONAL REPRESSOR"/>
    <property type="match status" value="1"/>
</dbReference>
<name>A0A844BKX0_9LACT</name>
<evidence type="ECO:0000313" key="7">
    <source>
        <dbReference type="Proteomes" id="UP000469870"/>
    </source>
</evidence>
<keyword evidence="2" id="KW-0805">Transcription regulation</keyword>
<evidence type="ECO:0000256" key="4">
    <source>
        <dbReference type="ARBA" id="ARBA00023163"/>
    </source>
</evidence>
<comment type="caution">
    <text evidence="6">The sequence shown here is derived from an EMBL/GenBank/DDBJ whole genome shotgun (WGS) entry which is preliminary data.</text>
</comment>
<evidence type="ECO:0000259" key="5">
    <source>
        <dbReference type="PROSITE" id="PS50932"/>
    </source>
</evidence>
<organism evidence="6 7">
    <name type="scientific">Fundicoccus ignavus</name>
    <dbReference type="NCBI Taxonomy" id="2664442"/>
    <lineage>
        <taxon>Bacteria</taxon>
        <taxon>Bacillati</taxon>
        <taxon>Bacillota</taxon>
        <taxon>Bacilli</taxon>
        <taxon>Lactobacillales</taxon>
        <taxon>Aerococcaceae</taxon>
        <taxon>Fundicoccus</taxon>
    </lineage>
</organism>